<dbReference type="Gene3D" id="3.40.50.150">
    <property type="entry name" value="Vaccinia Virus protein VP39"/>
    <property type="match status" value="1"/>
</dbReference>
<dbReference type="PANTHER" id="PTHR10631:SF3">
    <property type="entry name" value="TRNA (GUANINE(26)-N(2))-DIMETHYLTRANSFERASE"/>
    <property type="match status" value="1"/>
</dbReference>
<dbReference type="SUPFAM" id="SSF53335">
    <property type="entry name" value="S-adenosyl-L-methionine-dependent methyltransferases"/>
    <property type="match status" value="1"/>
</dbReference>
<protein>
    <recommendedName>
        <fullName evidence="7 9">tRNA (guanine(26)-N(2))-dimethyltransferase</fullName>
        <ecNumber evidence="7 9">2.1.1.216</ecNumber>
    </recommendedName>
</protein>
<proteinExistence type="inferred from homology"/>
<dbReference type="Pfam" id="PF02005">
    <property type="entry name" value="TRM"/>
    <property type="match status" value="1"/>
</dbReference>
<evidence type="ECO:0000256" key="1">
    <source>
        <dbReference type="ARBA" id="ARBA00022555"/>
    </source>
</evidence>
<evidence type="ECO:0000256" key="9">
    <source>
        <dbReference type="PROSITE-ProRule" id="PRU00958"/>
    </source>
</evidence>
<dbReference type="Gene3D" id="3.30.56.70">
    <property type="entry name" value="N2,N2-dimethylguanosine tRNA methyltransferase, C-terminal domain"/>
    <property type="match status" value="1"/>
</dbReference>
<evidence type="ECO:0000256" key="7">
    <source>
        <dbReference type="ARBA" id="ARBA00039099"/>
    </source>
</evidence>
<organism evidence="11">
    <name type="scientific">Arcella intermedia</name>
    <dbReference type="NCBI Taxonomy" id="1963864"/>
    <lineage>
        <taxon>Eukaryota</taxon>
        <taxon>Amoebozoa</taxon>
        <taxon>Tubulinea</taxon>
        <taxon>Elardia</taxon>
        <taxon>Arcellinida</taxon>
        <taxon>Sphaerothecina</taxon>
        <taxon>Arcellidae</taxon>
        <taxon>Arcella</taxon>
    </lineage>
</organism>
<keyword evidence="2 9" id="KW-0489">Methyltransferase</keyword>
<evidence type="ECO:0000313" key="11">
    <source>
        <dbReference type="EMBL" id="NDV30550.1"/>
    </source>
</evidence>
<comment type="catalytic activity">
    <reaction evidence="8 9">
        <text>guanosine(26) in tRNA + 2 S-adenosyl-L-methionine = N(2)-dimethylguanosine(26) in tRNA + 2 S-adenosyl-L-homocysteine + 2 H(+)</text>
        <dbReference type="Rhea" id="RHEA:43140"/>
        <dbReference type="Rhea" id="RHEA-COMP:10359"/>
        <dbReference type="Rhea" id="RHEA-COMP:10360"/>
        <dbReference type="ChEBI" id="CHEBI:15378"/>
        <dbReference type="ChEBI" id="CHEBI:57856"/>
        <dbReference type="ChEBI" id="CHEBI:59789"/>
        <dbReference type="ChEBI" id="CHEBI:74269"/>
        <dbReference type="ChEBI" id="CHEBI:74513"/>
        <dbReference type="EC" id="2.1.1.216"/>
    </reaction>
</comment>
<keyword evidence="5 9" id="KW-0819">tRNA processing</keyword>
<dbReference type="PROSITE" id="PS51626">
    <property type="entry name" value="SAM_MT_TRM1"/>
    <property type="match status" value="1"/>
</dbReference>
<keyword evidence="6 9" id="KW-0694">RNA-binding</keyword>
<reference evidence="11" key="1">
    <citation type="journal article" date="2020" name="J. Eukaryot. Microbiol.">
        <title>De novo Sequencing, Assembly and Annotation of the Transcriptome for the Free-Living Testate Amoeba Arcella intermedia.</title>
        <authorList>
            <person name="Ribeiro G.M."/>
            <person name="Porfirio-Sousa A.L."/>
            <person name="Maurer-Alcala X.X."/>
            <person name="Katz L.A."/>
            <person name="Lahr D.J.G."/>
        </authorList>
    </citation>
    <scope>NUCLEOTIDE SEQUENCE</scope>
</reference>
<comment type="similarity">
    <text evidence="9">Belongs to the class I-like SAM-binding methyltransferase superfamily. Trm1 family.</text>
</comment>
<dbReference type="FunFam" id="3.30.56.70:FF:000001">
    <property type="entry name" value="tRNA (guanine(26)-N(2))-dimethyltransferase"/>
    <property type="match status" value="1"/>
</dbReference>
<name>A0A6B2L0M1_9EUKA</name>
<evidence type="ECO:0000256" key="4">
    <source>
        <dbReference type="ARBA" id="ARBA00022691"/>
    </source>
</evidence>
<dbReference type="PANTHER" id="PTHR10631">
    <property type="entry name" value="N 2 ,N 2 -DIMETHYLGUANOSINE TRNA METHYLTRANSFERASE"/>
    <property type="match status" value="1"/>
</dbReference>
<keyword evidence="4 9" id="KW-0949">S-adenosyl-L-methionine</keyword>
<dbReference type="GO" id="GO:0005634">
    <property type="term" value="C:nucleus"/>
    <property type="evidence" value="ECO:0007669"/>
    <property type="project" value="TreeGrafter"/>
</dbReference>
<dbReference type="FunFam" id="3.40.50.150:FF:000051">
    <property type="entry name" value="tRNA (guanine(26)-N(2))-dimethyltransferase"/>
    <property type="match status" value="1"/>
</dbReference>
<accession>A0A6B2L0M1</accession>
<evidence type="ECO:0000256" key="6">
    <source>
        <dbReference type="ARBA" id="ARBA00022884"/>
    </source>
</evidence>
<dbReference type="NCBIfam" id="TIGR00308">
    <property type="entry name" value="TRM1"/>
    <property type="match status" value="1"/>
</dbReference>
<dbReference type="InterPro" id="IPR002905">
    <property type="entry name" value="Trm1"/>
</dbReference>
<feature type="region of interest" description="Disordered" evidence="10">
    <location>
        <begin position="454"/>
        <end position="517"/>
    </location>
</feature>
<evidence type="ECO:0000256" key="5">
    <source>
        <dbReference type="ARBA" id="ARBA00022694"/>
    </source>
</evidence>
<keyword evidence="1 9" id="KW-0820">tRNA-binding</keyword>
<dbReference type="InterPro" id="IPR029063">
    <property type="entry name" value="SAM-dependent_MTases_sf"/>
</dbReference>
<dbReference type="GO" id="GO:0002940">
    <property type="term" value="P:tRNA N2-guanine methylation"/>
    <property type="evidence" value="ECO:0007669"/>
    <property type="project" value="TreeGrafter"/>
</dbReference>
<dbReference type="GO" id="GO:0000049">
    <property type="term" value="F:tRNA binding"/>
    <property type="evidence" value="ECO:0007669"/>
    <property type="project" value="UniProtKB-UniRule"/>
</dbReference>
<keyword evidence="3 9" id="KW-0808">Transferase</keyword>
<dbReference type="InterPro" id="IPR042296">
    <property type="entry name" value="tRNA_met_Trm1_C"/>
</dbReference>
<dbReference type="GO" id="GO:0160104">
    <property type="term" value="F:tRNA (guanine(26)-N2)-dimethyltransferase activity"/>
    <property type="evidence" value="ECO:0007669"/>
    <property type="project" value="UniProtKB-UniRule"/>
</dbReference>
<evidence type="ECO:0000256" key="3">
    <source>
        <dbReference type="ARBA" id="ARBA00022679"/>
    </source>
</evidence>
<sequence>MEETEGKTLTEGKATVIYEEKHVFYNPIQEFNRDLSILMIKMYNEQLKIEAEQNGKSHPGIDILEALSATGLRSIRYWKEIPNINKIIVNDLEPTAVETIKKNLEFNNIDITKCIPNQGDCNDVMYGVRNATKKFDVVDLDPYGTASPFLDAAVQALNHGGLLCVTCTDLAVLCASHPETCYAKYQAIPLKGEHCHETALRIVLNNIQSHAVRYKKTIEPLVSIYVDFYVRLFVRVYDNPHATKSAFSRSGMLYQCGGCKTFWPSRFGEVTQDNKGNSKYKMTIGPTVPPKCEFCGSTVKMGGPLWLDPMHNVPWVKRALQHLEQEETKSMYKSHKRIKGLLSICAEELPGSPLYYNHSALCNIARLETPSLIVFRSAVLSTGHKVSASHCVPNAIKTNAPNTVIWDIIRAWNKLHPAKLANLHPESPGRKILSVEPVITVDFKERSDAKFDSGKIPRFIKTPGGGPKARAKGKRSRNSEDGNTPAPTERAARKRKTNSTTTNPSPLPPPTTEKVRKRSYVSFKIQRTNFSTWTTTRPYFFQRLNFNTSKLLFKSNCNFGIWNLFKRFLK</sequence>
<dbReference type="EMBL" id="GIBP01001581">
    <property type="protein sequence ID" value="NDV30550.1"/>
    <property type="molecule type" value="Transcribed_RNA"/>
</dbReference>
<evidence type="ECO:0000256" key="2">
    <source>
        <dbReference type="ARBA" id="ARBA00022603"/>
    </source>
</evidence>
<dbReference type="EC" id="2.1.1.216" evidence="7 9"/>
<evidence type="ECO:0000256" key="10">
    <source>
        <dbReference type="SAM" id="MobiDB-lite"/>
    </source>
</evidence>
<evidence type="ECO:0000256" key="8">
    <source>
        <dbReference type="ARBA" id="ARBA00051897"/>
    </source>
</evidence>
<dbReference type="AlphaFoldDB" id="A0A6B2L0M1"/>